<organism evidence="2 3">
    <name type="scientific">Parasulfuritortus cantonensis</name>
    <dbReference type="NCBI Taxonomy" id="2528202"/>
    <lineage>
        <taxon>Bacteria</taxon>
        <taxon>Pseudomonadati</taxon>
        <taxon>Pseudomonadota</taxon>
        <taxon>Betaproteobacteria</taxon>
        <taxon>Nitrosomonadales</taxon>
        <taxon>Thiobacillaceae</taxon>
        <taxon>Parasulfuritortus</taxon>
    </lineage>
</organism>
<name>A0A4R1B8T9_9PROT</name>
<dbReference type="SUPFAM" id="SSF160104">
    <property type="entry name" value="Acetoacetate decarboxylase-like"/>
    <property type="match status" value="1"/>
</dbReference>
<accession>A0A4R1B8T9</accession>
<dbReference type="RefSeq" id="WP_131447545.1">
    <property type="nucleotide sequence ID" value="NZ_SJZB01000042.1"/>
</dbReference>
<comment type="caution">
    <text evidence="2">The sequence shown here is derived from an EMBL/GenBank/DDBJ whole genome shotgun (WGS) entry which is preliminary data.</text>
</comment>
<feature type="region of interest" description="Disordered" evidence="1">
    <location>
        <begin position="1"/>
        <end position="20"/>
    </location>
</feature>
<sequence>MLKGYTLPRTPRGTSSLAPTPPWHYAGTAVAVEFEADPEAAAAFLPDGLTLDSGRCAAYFVEWQYVSDLGVEYLDPITSQYRETIFLLSARFEGTPVAYCPFIWVDQDVSLMRGLIQGWPKQLGSTWITRAYDLPSRATPVVGPGGRFGATLAVKDRRLVETQVTLRELSDTLPAPSFARAVNVRYFPELVAGRHASPAVHELVQLKSRDVQVSPIWTGEATLQLFDHPTLELADLRPTAVLAGYRFSFAFTVDDLLPLRDLRTPAAPTPPG</sequence>
<gene>
    <name evidence="2" type="ORF">EZJ19_11065</name>
</gene>
<dbReference type="Proteomes" id="UP000295443">
    <property type="component" value="Unassembled WGS sequence"/>
</dbReference>
<dbReference type="Gene3D" id="2.40.400.10">
    <property type="entry name" value="Acetoacetate decarboxylase-like"/>
    <property type="match status" value="1"/>
</dbReference>
<dbReference type="GO" id="GO:0016829">
    <property type="term" value="F:lyase activity"/>
    <property type="evidence" value="ECO:0007669"/>
    <property type="project" value="InterPro"/>
</dbReference>
<evidence type="ECO:0000313" key="2">
    <source>
        <dbReference type="EMBL" id="TCJ12773.1"/>
    </source>
</evidence>
<dbReference type="EMBL" id="SJZB01000042">
    <property type="protein sequence ID" value="TCJ12773.1"/>
    <property type="molecule type" value="Genomic_DNA"/>
</dbReference>
<dbReference type="InterPro" id="IPR010451">
    <property type="entry name" value="Acetoacetate_decarboxylase"/>
</dbReference>
<reference evidence="2 3" key="1">
    <citation type="submission" date="2019-03" db="EMBL/GenBank/DDBJ databases">
        <title>Genome sequence of Thiobacillaceae bacterium LSR1, a sulfur-oxidizing bacterium isolated from freshwater sediment.</title>
        <authorList>
            <person name="Li S."/>
        </authorList>
    </citation>
    <scope>NUCLEOTIDE SEQUENCE [LARGE SCALE GENOMIC DNA]</scope>
    <source>
        <strain evidence="2 3">LSR1</strain>
    </source>
</reference>
<dbReference type="OrthoDB" id="1950454at2"/>
<keyword evidence="3" id="KW-1185">Reference proteome</keyword>
<dbReference type="InterPro" id="IPR023375">
    <property type="entry name" value="ADC_dom_sf"/>
</dbReference>
<proteinExistence type="predicted"/>
<evidence type="ECO:0000313" key="3">
    <source>
        <dbReference type="Proteomes" id="UP000295443"/>
    </source>
</evidence>
<dbReference type="AlphaFoldDB" id="A0A4R1B8T9"/>
<evidence type="ECO:0000256" key="1">
    <source>
        <dbReference type="SAM" id="MobiDB-lite"/>
    </source>
</evidence>
<protein>
    <submittedName>
        <fullName evidence="2">Acetoacetate decarboxylase</fullName>
    </submittedName>
</protein>
<dbReference type="Pfam" id="PF06314">
    <property type="entry name" value="ADC"/>
    <property type="match status" value="1"/>
</dbReference>